<protein>
    <submittedName>
        <fullName evidence="1">Uncharacterized protein</fullName>
    </submittedName>
</protein>
<name>A0A645J3V8_9ZZZZ</name>
<reference evidence="1" key="1">
    <citation type="submission" date="2019-08" db="EMBL/GenBank/DDBJ databases">
        <authorList>
            <person name="Kucharzyk K."/>
            <person name="Murdoch R.W."/>
            <person name="Higgins S."/>
            <person name="Loffler F."/>
        </authorList>
    </citation>
    <scope>NUCLEOTIDE SEQUENCE</scope>
</reference>
<sequence length="80" mass="9157">MVLSGLLEDLAGFVHKERIGSAAEGIQLHQLHIGRKLGHFHSRLYHTVGIRPLRHDIQLAEPFAFRMTEDIVGKYLYTHI</sequence>
<evidence type="ECO:0000313" key="1">
    <source>
        <dbReference type="EMBL" id="MPN54173.1"/>
    </source>
</evidence>
<comment type="caution">
    <text evidence="1">The sequence shown here is derived from an EMBL/GenBank/DDBJ whole genome shotgun (WGS) entry which is preliminary data.</text>
</comment>
<dbReference type="EMBL" id="VSSQ01122137">
    <property type="protein sequence ID" value="MPN54173.1"/>
    <property type="molecule type" value="Genomic_DNA"/>
</dbReference>
<organism evidence="1">
    <name type="scientific">bioreactor metagenome</name>
    <dbReference type="NCBI Taxonomy" id="1076179"/>
    <lineage>
        <taxon>unclassified sequences</taxon>
        <taxon>metagenomes</taxon>
        <taxon>ecological metagenomes</taxon>
    </lineage>
</organism>
<accession>A0A645J3V8</accession>
<proteinExistence type="predicted"/>
<gene>
    <name evidence="1" type="ORF">SDC9_201842</name>
</gene>
<dbReference type="AlphaFoldDB" id="A0A645J3V8"/>